<dbReference type="InterPro" id="IPR026336">
    <property type="entry name" value="PdeM-like"/>
</dbReference>
<protein>
    <submittedName>
        <fullName evidence="1">Phosphoesterase</fullName>
    </submittedName>
</protein>
<dbReference type="AlphaFoldDB" id="A0A494W7T7"/>
<dbReference type="SUPFAM" id="SSF56300">
    <property type="entry name" value="Metallo-dependent phosphatases"/>
    <property type="match status" value="1"/>
</dbReference>
<dbReference type="InterPro" id="IPR029052">
    <property type="entry name" value="Metallo-depent_PP-like"/>
</dbReference>
<name>A0A494W7T7_9SPHN</name>
<reference evidence="1 2" key="1">
    <citation type="submission" date="2018-05" db="EMBL/GenBank/DDBJ databases">
        <title>Complete Genome Sequence of the Nonylphenol-Degrading Bacterium Sphingobium amiense DSM 16289T.</title>
        <authorList>
            <person name="Ootsuka M."/>
            <person name="Nishizawa T."/>
            <person name="Ohta H."/>
        </authorList>
    </citation>
    <scope>NUCLEOTIDE SEQUENCE [LARGE SCALE GENOMIC DNA]</scope>
    <source>
        <strain evidence="1 2">DSM 16289</strain>
    </source>
</reference>
<proteinExistence type="predicted"/>
<dbReference type="InterPro" id="IPR024173">
    <property type="entry name" value="Pesterase_MJ0037-like"/>
</dbReference>
<sequence>MVPLSFAGQEFLALPEAALYWPAQKALLVADLHFEKASWFARFGQFLPPHDSAATLDLIEMLVARTGARRVWSLGDSFHDADGAARLDRRSRDRLGALTAGLDWVWITGNHDAGVAAMPGGRRVAEAEVAGIRLRHEADPADPAPEISGHFHPKLRLSLRGRHVSRRCFVGSATKLILPALGALTGGLDAGHGEIRRAVGPGAAALVPVADRLLRFPLA</sequence>
<evidence type="ECO:0000313" key="2">
    <source>
        <dbReference type="Proteomes" id="UP000279959"/>
    </source>
</evidence>
<organism evidence="1 2">
    <name type="scientific">Sphingobium amiense</name>
    <dbReference type="NCBI Taxonomy" id="135719"/>
    <lineage>
        <taxon>Bacteria</taxon>
        <taxon>Pseudomonadati</taxon>
        <taxon>Pseudomonadota</taxon>
        <taxon>Alphaproteobacteria</taxon>
        <taxon>Sphingomonadales</taxon>
        <taxon>Sphingomonadaceae</taxon>
        <taxon>Sphingobium</taxon>
    </lineage>
</organism>
<dbReference type="NCBIfam" id="TIGR04123">
    <property type="entry name" value="P_estr_lig_assc"/>
    <property type="match status" value="1"/>
</dbReference>
<accession>A0A494W7T7</accession>
<dbReference type="PANTHER" id="PTHR39323:SF1">
    <property type="entry name" value="BLR1149 PROTEIN"/>
    <property type="match status" value="1"/>
</dbReference>
<keyword evidence="2" id="KW-1185">Reference proteome</keyword>
<dbReference type="Proteomes" id="UP000279959">
    <property type="component" value="Chromosome"/>
</dbReference>
<dbReference type="RefSeq" id="WP_066700746.1">
    <property type="nucleotide sequence ID" value="NZ_AP018664.1"/>
</dbReference>
<dbReference type="PIRSF" id="PIRSF000887">
    <property type="entry name" value="Pesterase_MJ0037"/>
    <property type="match status" value="1"/>
</dbReference>
<dbReference type="KEGG" id="sami:SAMIE_1028970"/>
<gene>
    <name evidence="1" type="ORF">SAMIE_1028970</name>
</gene>
<evidence type="ECO:0000313" key="1">
    <source>
        <dbReference type="EMBL" id="BBD99396.1"/>
    </source>
</evidence>
<dbReference type="PANTHER" id="PTHR39323">
    <property type="entry name" value="BLR1149 PROTEIN"/>
    <property type="match status" value="1"/>
</dbReference>
<dbReference type="EMBL" id="AP018664">
    <property type="protein sequence ID" value="BBD99396.1"/>
    <property type="molecule type" value="Genomic_DNA"/>
</dbReference>